<dbReference type="Gene3D" id="3.40.50.720">
    <property type="entry name" value="NAD(P)-binding Rossmann-like Domain"/>
    <property type="match status" value="1"/>
</dbReference>
<dbReference type="Proteomes" id="UP000585665">
    <property type="component" value="Unassembled WGS sequence"/>
</dbReference>
<organism evidence="4 5">
    <name type="scientific">Ameyamaea chiangmaiensis</name>
    <dbReference type="NCBI Taxonomy" id="442969"/>
    <lineage>
        <taxon>Bacteria</taxon>
        <taxon>Pseudomonadati</taxon>
        <taxon>Pseudomonadota</taxon>
        <taxon>Alphaproteobacteria</taxon>
        <taxon>Acetobacterales</taxon>
        <taxon>Acetobacteraceae</taxon>
        <taxon>Ameyamaea</taxon>
    </lineage>
</organism>
<name>A0A850PD91_9PROT</name>
<keyword evidence="5" id="KW-1185">Reference proteome</keyword>
<evidence type="ECO:0000313" key="4">
    <source>
        <dbReference type="EMBL" id="NVN39912.1"/>
    </source>
</evidence>
<dbReference type="EMBL" id="JABXXR010000020">
    <property type="protein sequence ID" value="NVN39912.1"/>
    <property type="molecule type" value="Genomic_DNA"/>
</dbReference>
<dbReference type="InterPro" id="IPR036291">
    <property type="entry name" value="NAD(P)-bd_dom_sf"/>
</dbReference>
<dbReference type="PANTHER" id="PTHR43976:SF16">
    <property type="entry name" value="SHORT-CHAIN DEHYDROGENASE_REDUCTASE FAMILY PROTEIN"/>
    <property type="match status" value="1"/>
</dbReference>
<protein>
    <submittedName>
        <fullName evidence="4">SDR family oxidoreductase</fullName>
    </submittedName>
</protein>
<comment type="similarity">
    <text evidence="1 3">Belongs to the short-chain dehydrogenases/reductases (SDR) family.</text>
</comment>
<dbReference type="PANTHER" id="PTHR43976">
    <property type="entry name" value="SHORT CHAIN DEHYDROGENASE"/>
    <property type="match status" value="1"/>
</dbReference>
<proteinExistence type="inferred from homology"/>
<evidence type="ECO:0000256" key="2">
    <source>
        <dbReference type="ARBA" id="ARBA00023002"/>
    </source>
</evidence>
<dbReference type="PROSITE" id="PS00061">
    <property type="entry name" value="ADH_SHORT"/>
    <property type="match status" value="1"/>
</dbReference>
<dbReference type="InterPro" id="IPR020904">
    <property type="entry name" value="Sc_DH/Rdtase_CS"/>
</dbReference>
<dbReference type="AlphaFoldDB" id="A0A850PD91"/>
<dbReference type="Pfam" id="PF00106">
    <property type="entry name" value="adh_short"/>
    <property type="match status" value="1"/>
</dbReference>
<evidence type="ECO:0000313" key="5">
    <source>
        <dbReference type="Proteomes" id="UP000585665"/>
    </source>
</evidence>
<gene>
    <name evidence="4" type="ORF">HUK82_04960</name>
</gene>
<dbReference type="InterPro" id="IPR002347">
    <property type="entry name" value="SDR_fam"/>
</dbReference>
<dbReference type="GO" id="GO:0016491">
    <property type="term" value="F:oxidoreductase activity"/>
    <property type="evidence" value="ECO:0007669"/>
    <property type="project" value="UniProtKB-KW"/>
</dbReference>
<dbReference type="PRINTS" id="PR00081">
    <property type="entry name" value="GDHRDH"/>
</dbReference>
<dbReference type="SUPFAM" id="SSF51735">
    <property type="entry name" value="NAD(P)-binding Rossmann-fold domains"/>
    <property type="match status" value="1"/>
</dbReference>
<dbReference type="CDD" id="cd05374">
    <property type="entry name" value="17beta-HSD-like_SDR_c"/>
    <property type="match status" value="1"/>
</dbReference>
<dbReference type="RefSeq" id="WP_176612891.1">
    <property type="nucleotide sequence ID" value="NZ_JABXXR010000020.1"/>
</dbReference>
<comment type="caution">
    <text evidence="4">The sequence shown here is derived from an EMBL/GenBank/DDBJ whole genome shotgun (WGS) entry which is preliminary data.</text>
</comment>
<dbReference type="PRINTS" id="PR00080">
    <property type="entry name" value="SDRFAMILY"/>
</dbReference>
<evidence type="ECO:0000256" key="1">
    <source>
        <dbReference type="ARBA" id="ARBA00006484"/>
    </source>
</evidence>
<sequence>MTQSNVWLVTGASKGLGLATVRHALAHGFRVAATSRDAKRLQAEIGTGEDMFLPLEVTLTDEASIASAVRQTKARFGSIDVLVNNAGYAALGAMEEISDADVRANFDINVFGVLNTMRRVLPVMRAQGRGHIFNIASISGSLGMASTAIYSATKAAVIMLSESVAAEVADFGITVTALCPGGFRTDLLDKTSARHPERTITAYKGVHAVMDHFARLNGNQGGDPDKAAEVIIEISRMESPPTRLYIGSDALHGIEHKLHDVAQSVDRYWKISESTNFQA</sequence>
<dbReference type="InterPro" id="IPR051911">
    <property type="entry name" value="SDR_oxidoreductase"/>
</dbReference>
<keyword evidence="2" id="KW-0560">Oxidoreductase</keyword>
<evidence type="ECO:0000256" key="3">
    <source>
        <dbReference type="RuleBase" id="RU000363"/>
    </source>
</evidence>
<reference evidence="4 5" key="1">
    <citation type="submission" date="2020-06" db="EMBL/GenBank/DDBJ databases">
        <title>Description of novel acetic acid bacteria.</title>
        <authorList>
            <person name="Sombolestani A."/>
        </authorList>
    </citation>
    <scope>NUCLEOTIDE SEQUENCE [LARGE SCALE GENOMIC DNA]</scope>
    <source>
        <strain evidence="4 5">LMG 27010</strain>
    </source>
</reference>
<accession>A0A850PD91</accession>